<accession>A0A0A8XWE5</accession>
<protein>
    <submittedName>
        <fullName evidence="1">Uncharacterized protein</fullName>
    </submittedName>
</protein>
<proteinExistence type="predicted"/>
<reference evidence="1" key="2">
    <citation type="journal article" date="2015" name="Data Brief">
        <title>Shoot transcriptome of the giant reed, Arundo donax.</title>
        <authorList>
            <person name="Barrero R.A."/>
            <person name="Guerrero F.D."/>
            <person name="Moolhuijzen P."/>
            <person name="Goolsby J.A."/>
            <person name="Tidwell J."/>
            <person name="Bellgard S.E."/>
            <person name="Bellgard M.I."/>
        </authorList>
    </citation>
    <scope>NUCLEOTIDE SEQUENCE</scope>
    <source>
        <tissue evidence="1">Shoot tissue taken approximately 20 cm above the soil surface</tissue>
    </source>
</reference>
<organism evidence="1">
    <name type="scientific">Arundo donax</name>
    <name type="common">Giant reed</name>
    <name type="synonym">Donax arundinaceus</name>
    <dbReference type="NCBI Taxonomy" id="35708"/>
    <lineage>
        <taxon>Eukaryota</taxon>
        <taxon>Viridiplantae</taxon>
        <taxon>Streptophyta</taxon>
        <taxon>Embryophyta</taxon>
        <taxon>Tracheophyta</taxon>
        <taxon>Spermatophyta</taxon>
        <taxon>Magnoliopsida</taxon>
        <taxon>Liliopsida</taxon>
        <taxon>Poales</taxon>
        <taxon>Poaceae</taxon>
        <taxon>PACMAD clade</taxon>
        <taxon>Arundinoideae</taxon>
        <taxon>Arundineae</taxon>
        <taxon>Arundo</taxon>
    </lineage>
</organism>
<sequence>MLIHESYCFMHVYMCTVPSLFAVDRVDVKSQILW</sequence>
<dbReference type="EMBL" id="GBRH01279566">
    <property type="protein sequence ID" value="JAD18329.1"/>
    <property type="molecule type" value="Transcribed_RNA"/>
</dbReference>
<reference evidence="1" key="1">
    <citation type="submission" date="2014-09" db="EMBL/GenBank/DDBJ databases">
        <authorList>
            <person name="Magalhaes I.L.F."/>
            <person name="Oliveira U."/>
            <person name="Santos F.R."/>
            <person name="Vidigal T.H.D.A."/>
            <person name="Brescovit A.D."/>
            <person name="Santos A.J."/>
        </authorList>
    </citation>
    <scope>NUCLEOTIDE SEQUENCE</scope>
    <source>
        <tissue evidence="1">Shoot tissue taken approximately 20 cm above the soil surface</tissue>
    </source>
</reference>
<dbReference type="AlphaFoldDB" id="A0A0A8XWE5"/>
<name>A0A0A8XWE5_ARUDO</name>
<evidence type="ECO:0000313" key="1">
    <source>
        <dbReference type="EMBL" id="JAD18329.1"/>
    </source>
</evidence>